<name>Q2SA54_HAHCH</name>
<protein>
    <submittedName>
        <fullName evidence="1">Uncharacterized protein</fullName>
    </submittedName>
</protein>
<reference evidence="1 2" key="1">
    <citation type="journal article" date="2005" name="Nucleic Acids Res.">
        <title>Genomic blueprint of Hahella chejuensis, a marine microbe producing an algicidal agent.</title>
        <authorList>
            <person name="Jeong H."/>
            <person name="Yim J.H."/>
            <person name="Lee C."/>
            <person name="Choi S.-H."/>
            <person name="Park Y.K."/>
            <person name="Yoon S.H."/>
            <person name="Hur C.-G."/>
            <person name="Kang H.-Y."/>
            <person name="Kim D."/>
            <person name="Lee H.H."/>
            <person name="Park K.H."/>
            <person name="Park S.-H."/>
            <person name="Park H.-S."/>
            <person name="Lee H.K."/>
            <person name="Oh T.K."/>
            <person name="Kim J.F."/>
        </authorList>
    </citation>
    <scope>NUCLEOTIDE SEQUENCE [LARGE SCALE GENOMIC DNA]</scope>
    <source>
        <strain evidence="1 2">KCTC 2396</strain>
    </source>
</reference>
<gene>
    <name evidence="1" type="ordered locus">HCH_05819</name>
</gene>
<keyword evidence="2" id="KW-1185">Reference proteome</keyword>
<evidence type="ECO:0000313" key="2">
    <source>
        <dbReference type="Proteomes" id="UP000000238"/>
    </source>
</evidence>
<sequence length="49" mass="5677">MAPFMLYHRQLACSGFSELEKVHERKISRRRKWNGWNADGRGVTQNSAG</sequence>
<dbReference type="EMBL" id="CP000155">
    <property type="protein sequence ID" value="ABC32470.1"/>
    <property type="molecule type" value="Genomic_DNA"/>
</dbReference>
<organism evidence="1 2">
    <name type="scientific">Hahella chejuensis (strain KCTC 2396)</name>
    <dbReference type="NCBI Taxonomy" id="349521"/>
    <lineage>
        <taxon>Bacteria</taxon>
        <taxon>Pseudomonadati</taxon>
        <taxon>Pseudomonadota</taxon>
        <taxon>Gammaproteobacteria</taxon>
        <taxon>Oceanospirillales</taxon>
        <taxon>Hahellaceae</taxon>
        <taxon>Hahella</taxon>
    </lineage>
</organism>
<dbReference type="KEGG" id="hch:HCH_05819"/>
<proteinExistence type="predicted"/>
<dbReference type="STRING" id="349521.HCH_05819"/>
<accession>Q2SA54</accession>
<evidence type="ECO:0000313" key="1">
    <source>
        <dbReference type="EMBL" id="ABC32470.1"/>
    </source>
</evidence>
<dbReference type="Proteomes" id="UP000000238">
    <property type="component" value="Chromosome"/>
</dbReference>
<dbReference type="HOGENOM" id="CLU_3136292_0_0_6"/>
<dbReference type="AlphaFoldDB" id="Q2SA54"/>